<evidence type="ECO:0000256" key="4">
    <source>
        <dbReference type="SAM" id="SignalP"/>
    </source>
</evidence>
<dbReference type="Proteomes" id="UP000228740">
    <property type="component" value="Unassembled WGS sequence"/>
</dbReference>
<dbReference type="OrthoDB" id="8764943at2"/>
<dbReference type="InterPro" id="IPR036942">
    <property type="entry name" value="Beta-barrel_TonB_sf"/>
</dbReference>
<keyword evidence="4" id="KW-0732">Signal</keyword>
<proteinExistence type="predicted"/>
<feature type="chain" id="PRO_5014857595" evidence="4">
    <location>
        <begin position="19"/>
        <end position="732"/>
    </location>
</feature>
<dbReference type="GO" id="GO:0009279">
    <property type="term" value="C:cell outer membrane"/>
    <property type="evidence" value="ECO:0007669"/>
    <property type="project" value="UniProtKB-SubCell"/>
</dbReference>
<name>A0A2M9C743_9FLAO</name>
<evidence type="ECO:0000259" key="5">
    <source>
        <dbReference type="Pfam" id="PF14905"/>
    </source>
</evidence>
<evidence type="ECO:0000313" key="7">
    <source>
        <dbReference type="Proteomes" id="UP000228740"/>
    </source>
</evidence>
<evidence type="ECO:0000256" key="1">
    <source>
        <dbReference type="ARBA" id="ARBA00004442"/>
    </source>
</evidence>
<dbReference type="Gene3D" id="2.40.170.20">
    <property type="entry name" value="TonB-dependent receptor, beta-barrel domain"/>
    <property type="match status" value="1"/>
</dbReference>
<accession>A0A2M9C743</accession>
<protein>
    <submittedName>
        <fullName evidence="6">Outer membrane receptor protein involved in Fe transport</fullName>
    </submittedName>
</protein>
<dbReference type="RefSeq" id="WP_100375418.1">
    <property type="nucleotide sequence ID" value="NZ_PGFD01000001.1"/>
</dbReference>
<evidence type="ECO:0000313" key="6">
    <source>
        <dbReference type="EMBL" id="PJJ66658.1"/>
    </source>
</evidence>
<sequence>MKNIIAPIALLMGTLVFAQAEKDTVESKVKEKEIETVTFVAKKPTVESKVDRTVFNVANSSILAGNTTWDVLRMTPLVSIDNNDAIKAEGETVTVYINDRKTVFTGKELKEYLKTIPADNLMKIEVITSPSSRYEATGSVINIVLKKRDDEGLKGSVTLNNRQNTKNSQYANLNLNYHKKNFTQTLIGSYGDNTNVQSNSSLYTLYKENSTTQINSKTIGRYRSPSVSSTSEFELNNKNTIGVILEYYQSNSSSTSEADGLKNINGIFDNSYSQNQNSNGLNRNLGTNVFYKWYDKEKNKILDVNLGTNYYGQSDDSYYIKDMLSLKNDNLVRDIKDIGVLTDTENRNYYIKVDYTQPFGKSGGNFEIGGKMDFNNNVIPNSLYGNNLEGLSKSDTFHYEDNIGSVYANYSKTFFKKLETRIGLRYEYIDYQIRQDIAGTSRKDSYGKLLPNILLKYSFSDKYDLSLTYNKNIWRPWYAEFNPFLIPNNDGFYSRGNMDLEPNPSDRVYMKLGILKKYFISARYMFTDQDYWTDYVEGTLTDAQNNAKKITITQPSNFAGKVHKYYLYANTNQTFFKNKFTVNLGLGWYYIDNSDFNQKNKLEGANSYISYLSASTNLSYTNLFNKNINLSAWVEVSNQNNGNSTTNKANVFHNISVTKIFPKTQMEVSLQLMNIFQRPNYDATTYTQGGTFRNASRWDWYGASISFVKRFGNQKVKENTKTDVEKNGGGGK</sequence>
<dbReference type="InterPro" id="IPR041700">
    <property type="entry name" value="OMP_b-brl_3"/>
</dbReference>
<keyword evidence="7" id="KW-1185">Reference proteome</keyword>
<feature type="signal peptide" evidence="4">
    <location>
        <begin position="1"/>
        <end position="18"/>
    </location>
</feature>
<reference evidence="6 7" key="1">
    <citation type="submission" date="2017-11" db="EMBL/GenBank/DDBJ databases">
        <title>Genomic Encyclopedia of Archaeal and Bacterial Type Strains, Phase II (KMG-II): From Individual Species to Whole Genera.</title>
        <authorList>
            <person name="Goeker M."/>
        </authorList>
    </citation>
    <scope>NUCLEOTIDE SEQUENCE [LARGE SCALE GENOMIC DNA]</scope>
    <source>
        <strain evidence="6 7">DSM 27617</strain>
    </source>
</reference>
<comment type="caution">
    <text evidence="6">The sequence shown here is derived from an EMBL/GenBank/DDBJ whole genome shotgun (WGS) entry which is preliminary data.</text>
</comment>
<keyword evidence="2" id="KW-0472">Membrane</keyword>
<dbReference type="EMBL" id="PGFD01000001">
    <property type="protein sequence ID" value="PJJ66658.1"/>
    <property type="molecule type" value="Genomic_DNA"/>
</dbReference>
<gene>
    <name evidence="6" type="ORF">CLV73_0648</name>
</gene>
<evidence type="ECO:0000256" key="3">
    <source>
        <dbReference type="ARBA" id="ARBA00023237"/>
    </source>
</evidence>
<evidence type="ECO:0000256" key="2">
    <source>
        <dbReference type="ARBA" id="ARBA00023136"/>
    </source>
</evidence>
<organism evidence="6 7">
    <name type="scientific">Chryseobacterium geocarposphaerae</name>
    <dbReference type="NCBI Taxonomy" id="1416776"/>
    <lineage>
        <taxon>Bacteria</taxon>
        <taxon>Pseudomonadati</taxon>
        <taxon>Bacteroidota</taxon>
        <taxon>Flavobacteriia</taxon>
        <taxon>Flavobacteriales</taxon>
        <taxon>Weeksellaceae</taxon>
        <taxon>Chryseobacterium group</taxon>
        <taxon>Chryseobacterium</taxon>
    </lineage>
</organism>
<keyword evidence="6" id="KW-0675">Receptor</keyword>
<keyword evidence="3" id="KW-0998">Cell outer membrane</keyword>
<comment type="subcellular location">
    <subcellularLocation>
        <location evidence="1">Cell outer membrane</location>
    </subcellularLocation>
</comment>
<dbReference type="Pfam" id="PF14905">
    <property type="entry name" value="OMP_b-brl_3"/>
    <property type="match status" value="1"/>
</dbReference>
<dbReference type="SUPFAM" id="SSF56935">
    <property type="entry name" value="Porins"/>
    <property type="match status" value="1"/>
</dbReference>
<dbReference type="AlphaFoldDB" id="A0A2M9C743"/>
<feature type="domain" description="Outer membrane protein beta-barrel" evidence="5">
    <location>
        <begin position="297"/>
        <end position="707"/>
    </location>
</feature>